<feature type="domain" description="GST N-terminal" evidence="2">
    <location>
        <begin position="2"/>
        <end position="95"/>
    </location>
</feature>
<dbReference type="InterPro" id="IPR036249">
    <property type="entry name" value="Thioredoxin-like_sf"/>
</dbReference>
<dbReference type="OrthoDB" id="412788at2759"/>
<comment type="similarity">
    <text evidence="1">Belongs to the GST superfamily.</text>
</comment>
<proteinExistence type="inferred from homology"/>
<dbReference type="PANTHER" id="PTHR44051:SF8">
    <property type="entry name" value="GLUTATHIONE S-TRANSFERASE GSTA"/>
    <property type="match status" value="1"/>
</dbReference>
<organism evidence="3 4">
    <name type="scientific">Cyphellophora attinorum</name>
    <dbReference type="NCBI Taxonomy" id="1664694"/>
    <lineage>
        <taxon>Eukaryota</taxon>
        <taxon>Fungi</taxon>
        <taxon>Dikarya</taxon>
        <taxon>Ascomycota</taxon>
        <taxon>Pezizomycotina</taxon>
        <taxon>Eurotiomycetes</taxon>
        <taxon>Chaetothyriomycetidae</taxon>
        <taxon>Chaetothyriales</taxon>
        <taxon>Cyphellophoraceae</taxon>
        <taxon>Cyphellophora</taxon>
    </lineage>
</organism>
<evidence type="ECO:0000313" key="4">
    <source>
        <dbReference type="Proteomes" id="UP000038010"/>
    </source>
</evidence>
<accession>A0A0N1NY75</accession>
<protein>
    <recommendedName>
        <fullName evidence="2">GST N-terminal domain-containing protein</fullName>
    </recommendedName>
</protein>
<dbReference type="SUPFAM" id="SSF52833">
    <property type="entry name" value="Thioredoxin-like"/>
    <property type="match status" value="1"/>
</dbReference>
<dbReference type="VEuPathDB" id="FungiDB:AB675_4437"/>
<evidence type="ECO:0000259" key="2">
    <source>
        <dbReference type="PROSITE" id="PS50404"/>
    </source>
</evidence>
<sequence>MTKLDLYYHPYSICSLQVLYTLAIAAAYTDAGKGVPEIEQHFVDIFKDDQLEETFLTRINPKGQVPVLTSTELPSPIADSLLITKYLMDRWPCLSPPEHAAMIENLLDEIHTLNYFALSFPDRPQIADKLVSTVEERLARSNLSLKYGEALAYKLSVTIEEKFNGIKPENTEINEGKAKRLFAKLESLLHESPWLLGLKQPTALDAHAVILIARLSDVGRTAIVPKRLQMYAGAAFETPVLQSVMQGRRTMISKA</sequence>
<dbReference type="Gene3D" id="3.40.30.10">
    <property type="entry name" value="Glutaredoxin"/>
    <property type="match status" value="1"/>
</dbReference>
<dbReference type="CDD" id="cd00570">
    <property type="entry name" value="GST_N_family"/>
    <property type="match status" value="1"/>
</dbReference>
<dbReference type="GeneID" id="28736456"/>
<dbReference type="PROSITE" id="PS50404">
    <property type="entry name" value="GST_NTER"/>
    <property type="match status" value="1"/>
</dbReference>
<comment type="caution">
    <text evidence="3">The sequence shown here is derived from an EMBL/GenBank/DDBJ whole genome shotgun (WGS) entry which is preliminary data.</text>
</comment>
<gene>
    <name evidence="3" type="ORF">AB675_4437</name>
</gene>
<dbReference type="AlphaFoldDB" id="A0A0N1NY75"/>
<keyword evidence="4" id="KW-1185">Reference proteome</keyword>
<dbReference type="Proteomes" id="UP000038010">
    <property type="component" value="Unassembled WGS sequence"/>
</dbReference>
<reference evidence="3 4" key="1">
    <citation type="submission" date="2015-06" db="EMBL/GenBank/DDBJ databases">
        <title>Draft genome of the ant-associated black yeast Phialophora attae CBS 131958.</title>
        <authorList>
            <person name="Moreno L.F."/>
            <person name="Stielow B.J."/>
            <person name="de Hoog S."/>
            <person name="Vicente V.A."/>
            <person name="Weiss V.A."/>
            <person name="de Vries M."/>
            <person name="Cruz L.M."/>
            <person name="Souza E.M."/>
        </authorList>
    </citation>
    <scope>NUCLEOTIDE SEQUENCE [LARGE SCALE GENOMIC DNA]</scope>
    <source>
        <strain evidence="3 4">CBS 131958</strain>
    </source>
</reference>
<dbReference type="EMBL" id="LFJN01000030">
    <property type="protein sequence ID" value="KPI36525.1"/>
    <property type="molecule type" value="Genomic_DNA"/>
</dbReference>
<dbReference type="InterPro" id="IPR004045">
    <property type="entry name" value="Glutathione_S-Trfase_N"/>
</dbReference>
<dbReference type="PANTHER" id="PTHR44051">
    <property type="entry name" value="GLUTATHIONE S-TRANSFERASE-RELATED"/>
    <property type="match status" value="1"/>
</dbReference>
<evidence type="ECO:0000313" key="3">
    <source>
        <dbReference type="EMBL" id="KPI36525.1"/>
    </source>
</evidence>
<name>A0A0N1NY75_9EURO</name>
<dbReference type="RefSeq" id="XP_017996488.1">
    <property type="nucleotide sequence ID" value="XM_018144576.1"/>
</dbReference>
<evidence type="ECO:0000256" key="1">
    <source>
        <dbReference type="ARBA" id="ARBA00007409"/>
    </source>
</evidence>